<dbReference type="EMBL" id="AMGW01000005">
    <property type="protein sequence ID" value="EXJ56694.1"/>
    <property type="molecule type" value="Genomic_DNA"/>
</dbReference>
<feature type="compositionally biased region" description="Acidic residues" evidence="1">
    <location>
        <begin position="161"/>
        <end position="180"/>
    </location>
</feature>
<gene>
    <name evidence="2" type="ORF">A1O7_07038</name>
</gene>
<evidence type="ECO:0000313" key="2">
    <source>
        <dbReference type="EMBL" id="EXJ56694.1"/>
    </source>
</evidence>
<sequence>MHYLGPSDRRLLLGNASSSPGATAPIRPSSLTVQTRHLAHELSSISRLKIEKEASKTSPRLHKLVAHASMFDHATRFILAHIDGTNAELDLPDSVAVQGVRDEKEHGCDHKARLQHHDQGGVETSQPSFEIKNQTSFNGYAHLKPKEGCAIVVIEAIADEEDNDFEDTGEESITDSDDGDDGHFDREICTDTPINGDWRKMQSDWNFWDASSNVIRDPHDDDLLLWSQQPRVLSAKQAETLFFEAFG</sequence>
<accession>W9WDU1</accession>
<protein>
    <submittedName>
        <fullName evidence="2">Uncharacterized protein</fullName>
    </submittedName>
</protein>
<dbReference type="RefSeq" id="XP_007759228.1">
    <property type="nucleotide sequence ID" value="XM_007761038.1"/>
</dbReference>
<feature type="region of interest" description="Disordered" evidence="1">
    <location>
        <begin position="161"/>
        <end position="184"/>
    </location>
</feature>
<evidence type="ECO:0000313" key="3">
    <source>
        <dbReference type="Proteomes" id="UP000019473"/>
    </source>
</evidence>
<comment type="caution">
    <text evidence="2">The sequence shown here is derived from an EMBL/GenBank/DDBJ whole genome shotgun (WGS) entry which is preliminary data.</text>
</comment>
<dbReference type="Proteomes" id="UP000019473">
    <property type="component" value="Unassembled WGS sequence"/>
</dbReference>
<organism evidence="2 3">
    <name type="scientific">Cladophialophora yegresii CBS 114405</name>
    <dbReference type="NCBI Taxonomy" id="1182544"/>
    <lineage>
        <taxon>Eukaryota</taxon>
        <taxon>Fungi</taxon>
        <taxon>Dikarya</taxon>
        <taxon>Ascomycota</taxon>
        <taxon>Pezizomycotina</taxon>
        <taxon>Eurotiomycetes</taxon>
        <taxon>Chaetothyriomycetidae</taxon>
        <taxon>Chaetothyriales</taxon>
        <taxon>Herpotrichiellaceae</taxon>
        <taxon>Cladophialophora</taxon>
    </lineage>
</organism>
<dbReference type="HOGENOM" id="CLU_1120059_0_0_1"/>
<proteinExistence type="predicted"/>
<name>W9WDU1_9EURO</name>
<dbReference type="VEuPathDB" id="FungiDB:A1O7_07038"/>
<evidence type="ECO:0000256" key="1">
    <source>
        <dbReference type="SAM" id="MobiDB-lite"/>
    </source>
</evidence>
<dbReference type="OrthoDB" id="4152819at2759"/>
<dbReference type="AlphaFoldDB" id="W9WDU1"/>
<keyword evidence="3" id="KW-1185">Reference proteome</keyword>
<dbReference type="GeneID" id="19181613"/>
<reference evidence="2 3" key="1">
    <citation type="submission" date="2013-03" db="EMBL/GenBank/DDBJ databases">
        <title>The Genome Sequence of Cladophialophora yegresii CBS 114405.</title>
        <authorList>
            <consortium name="The Broad Institute Genomics Platform"/>
            <person name="Cuomo C."/>
            <person name="de Hoog S."/>
            <person name="Gorbushina A."/>
            <person name="Walker B."/>
            <person name="Young S.K."/>
            <person name="Zeng Q."/>
            <person name="Gargeya S."/>
            <person name="Fitzgerald M."/>
            <person name="Haas B."/>
            <person name="Abouelleil A."/>
            <person name="Allen A.W."/>
            <person name="Alvarado L."/>
            <person name="Arachchi H.M."/>
            <person name="Berlin A.M."/>
            <person name="Chapman S.B."/>
            <person name="Gainer-Dewar J."/>
            <person name="Goldberg J."/>
            <person name="Griggs A."/>
            <person name="Gujja S."/>
            <person name="Hansen M."/>
            <person name="Howarth C."/>
            <person name="Imamovic A."/>
            <person name="Ireland A."/>
            <person name="Larimer J."/>
            <person name="McCowan C."/>
            <person name="Murphy C."/>
            <person name="Pearson M."/>
            <person name="Poon T.W."/>
            <person name="Priest M."/>
            <person name="Roberts A."/>
            <person name="Saif S."/>
            <person name="Shea T."/>
            <person name="Sisk P."/>
            <person name="Sykes S."/>
            <person name="Wortman J."/>
            <person name="Nusbaum C."/>
            <person name="Birren B."/>
        </authorList>
    </citation>
    <scope>NUCLEOTIDE SEQUENCE [LARGE SCALE GENOMIC DNA]</scope>
    <source>
        <strain evidence="2 3">CBS 114405</strain>
    </source>
</reference>